<evidence type="ECO:0000256" key="3">
    <source>
        <dbReference type="ARBA" id="ARBA00022692"/>
    </source>
</evidence>
<keyword evidence="6" id="KW-0175">Coiled coil</keyword>
<keyword evidence="2" id="KW-1003">Cell membrane</keyword>
<evidence type="ECO:0000313" key="10">
    <source>
        <dbReference type="Proteomes" id="UP001202180"/>
    </source>
</evidence>
<evidence type="ECO:0000259" key="8">
    <source>
        <dbReference type="Pfam" id="PF02706"/>
    </source>
</evidence>
<keyword evidence="3 7" id="KW-0812">Transmembrane</keyword>
<accession>A0ABT0HJY8</accession>
<keyword evidence="10" id="KW-1185">Reference proteome</keyword>
<reference evidence="9 10" key="1">
    <citation type="submission" date="2022-04" db="EMBL/GenBank/DDBJ databases">
        <title>Spirosoma sp. strain RP8 genome sequencing and assembly.</title>
        <authorList>
            <person name="Jung Y."/>
        </authorList>
    </citation>
    <scope>NUCLEOTIDE SEQUENCE [LARGE SCALE GENOMIC DNA]</scope>
    <source>
        <strain evidence="9 10">RP8</strain>
    </source>
</reference>
<evidence type="ECO:0000256" key="2">
    <source>
        <dbReference type="ARBA" id="ARBA00022475"/>
    </source>
</evidence>
<dbReference type="InterPro" id="IPR003856">
    <property type="entry name" value="LPS_length_determ_N"/>
</dbReference>
<dbReference type="RefSeq" id="WP_248476890.1">
    <property type="nucleotide sequence ID" value="NZ_JALPRF010000002.1"/>
</dbReference>
<sequence>MSTTENRREVSFEDDRIEIRLSDILKFLRASRRWILWGASIGFVIGTLYAFSKPNIYTSQVTVMPEIQAKGAANLGGLGSLAGLAGIDIGSAQGSGMDAIRPDIYPDVLKSIPFALHILDQKVYSDFLRRDTSLRTLFEEQDKKSLITKLLSSKNSQEENSSTVHKKGLKALQLTKRQEADVKAVHNAVSSVYDKKTGIITVSAKLSDPIAAADVARLSLEYLTNYITSYRTEKARNQVQFLTRQVNEARRRYQETELALSIYKDRNRGVFLNTAKIEEQRLQGDFLLAQSVYNDLSKQLEQAKIKVSEESPIFKTLEPASIPLRKSGPNRAAILLGFIIVGAISGSVIYGIRLLKLHLK</sequence>
<evidence type="ECO:0000256" key="4">
    <source>
        <dbReference type="ARBA" id="ARBA00022989"/>
    </source>
</evidence>
<name>A0ABT0HJY8_9BACT</name>
<proteinExistence type="predicted"/>
<feature type="transmembrane region" description="Helical" evidence="7">
    <location>
        <begin position="332"/>
        <end position="352"/>
    </location>
</feature>
<keyword evidence="5 7" id="KW-0472">Membrane</keyword>
<dbReference type="InterPro" id="IPR050445">
    <property type="entry name" value="Bact_polysacc_biosynth/exp"/>
</dbReference>
<dbReference type="Pfam" id="PF02706">
    <property type="entry name" value="Wzz"/>
    <property type="match status" value="1"/>
</dbReference>
<dbReference type="PANTHER" id="PTHR32309">
    <property type="entry name" value="TYROSINE-PROTEIN KINASE"/>
    <property type="match status" value="1"/>
</dbReference>
<comment type="caution">
    <text evidence="9">The sequence shown here is derived from an EMBL/GenBank/DDBJ whole genome shotgun (WGS) entry which is preliminary data.</text>
</comment>
<dbReference type="Proteomes" id="UP001202180">
    <property type="component" value="Unassembled WGS sequence"/>
</dbReference>
<feature type="domain" description="Polysaccharide chain length determinant N-terminal" evidence="8">
    <location>
        <begin position="18"/>
        <end position="71"/>
    </location>
</feature>
<comment type="subcellular location">
    <subcellularLocation>
        <location evidence="1">Cell membrane</location>
        <topology evidence="1">Multi-pass membrane protein</topology>
    </subcellularLocation>
</comment>
<evidence type="ECO:0000256" key="1">
    <source>
        <dbReference type="ARBA" id="ARBA00004651"/>
    </source>
</evidence>
<evidence type="ECO:0000256" key="5">
    <source>
        <dbReference type="ARBA" id="ARBA00023136"/>
    </source>
</evidence>
<evidence type="ECO:0000256" key="6">
    <source>
        <dbReference type="SAM" id="Coils"/>
    </source>
</evidence>
<dbReference type="PANTHER" id="PTHR32309:SF13">
    <property type="entry name" value="FERRIC ENTEROBACTIN TRANSPORT PROTEIN FEPE"/>
    <property type="match status" value="1"/>
</dbReference>
<protein>
    <submittedName>
        <fullName evidence="9">Wzz/FepE/Etk N-terminal domain-containing protein</fullName>
    </submittedName>
</protein>
<feature type="transmembrane region" description="Helical" evidence="7">
    <location>
        <begin position="34"/>
        <end position="52"/>
    </location>
</feature>
<gene>
    <name evidence="9" type="ORF">M0L20_10580</name>
</gene>
<feature type="coiled-coil region" evidence="6">
    <location>
        <begin position="232"/>
        <end position="266"/>
    </location>
</feature>
<evidence type="ECO:0000256" key="7">
    <source>
        <dbReference type="SAM" id="Phobius"/>
    </source>
</evidence>
<dbReference type="EMBL" id="JALPRF010000002">
    <property type="protein sequence ID" value="MCK8492295.1"/>
    <property type="molecule type" value="Genomic_DNA"/>
</dbReference>
<keyword evidence="4 7" id="KW-1133">Transmembrane helix</keyword>
<evidence type="ECO:0000313" key="9">
    <source>
        <dbReference type="EMBL" id="MCK8492295.1"/>
    </source>
</evidence>
<organism evidence="9 10">
    <name type="scientific">Spirosoma liriopis</name>
    <dbReference type="NCBI Taxonomy" id="2937440"/>
    <lineage>
        <taxon>Bacteria</taxon>
        <taxon>Pseudomonadati</taxon>
        <taxon>Bacteroidota</taxon>
        <taxon>Cytophagia</taxon>
        <taxon>Cytophagales</taxon>
        <taxon>Cytophagaceae</taxon>
        <taxon>Spirosoma</taxon>
    </lineage>
</organism>